<comment type="caution">
    <text evidence="2">The sequence shown here is derived from an EMBL/GenBank/DDBJ whole genome shotgun (WGS) entry which is preliminary data.</text>
</comment>
<dbReference type="Proteomes" id="UP001196980">
    <property type="component" value="Unassembled WGS sequence"/>
</dbReference>
<evidence type="ECO:0000256" key="1">
    <source>
        <dbReference type="SAM" id="MobiDB-lite"/>
    </source>
</evidence>
<proteinExistence type="predicted"/>
<evidence type="ECO:0008006" key="4">
    <source>
        <dbReference type="Google" id="ProtNLM"/>
    </source>
</evidence>
<organism evidence="2 3">
    <name type="scientific">Candidatus Magnetobacterium casense</name>
    <dbReference type="NCBI Taxonomy" id="1455061"/>
    <lineage>
        <taxon>Bacteria</taxon>
        <taxon>Pseudomonadati</taxon>
        <taxon>Nitrospirota</taxon>
        <taxon>Thermodesulfovibrionia</taxon>
        <taxon>Thermodesulfovibrionales</taxon>
        <taxon>Candidatus Magnetobacteriaceae</taxon>
        <taxon>Candidatus Magnetobacterium</taxon>
    </lineage>
</organism>
<evidence type="ECO:0000313" key="3">
    <source>
        <dbReference type="Proteomes" id="UP001196980"/>
    </source>
</evidence>
<feature type="compositionally biased region" description="Polar residues" evidence="1">
    <location>
        <begin position="467"/>
        <end position="476"/>
    </location>
</feature>
<feature type="region of interest" description="Disordered" evidence="1">
    <location>
        <begin position="452"/>
        <end position="476"/>
    </location>
</feature>
<reference evidence="2 3" key="1">
    <citation type="journal article" date="2020" name="J Geophys Res Biogeosci">
        <title>Magnetotaxis as an Adaptation to Enable Bacterial Shuttling of Microbial Sulfur and Sulfur Cycling Across Aquatic Oxic#Anoxic Interfaces.</title>
        <authorList>
            <person name="Li J."/>
            <person name="Liu P."/>
            <person name="Wang J."/>
            <person name="Roberts A.P."/>
            <person name="Pan Y."/>
        </authorList>
    </citation>
    <scope>NUCLEOTIDE SEQUENCE [LARGE SCALE GENOMIC DNA]</scope>
    <source>
        <strain evidence="2 3">MYR-1_YQ</strain>
    </source>
</reference>
<dbReference type="EMBL" id="JABXWD010000095">
    <property type="protein sequence ID" value="MBV6341333.1"/>
    <property type="molecule type" value="Genomic_DNA"/>
</dbReference>
<accession>A0ABS6RYR1</accession>
<evidence type="ECO:0000313" key="2">
    <source>
        <dbReference type="EMBL" id="MBV6341333.1"/>
    </source>
</evidence>
<dbReference type="RefSeq" id="WP_218251968.1">
    <property type="nucleotide sequence ID" value="NZ_JABXWD010000095.1"/>
</dbReference>
<gene>
    <name evidence="2" type="ORF">HWQ67_07025</name>
</gene>
<keyword evidence="3" id="KW-1185">Reference proteome</keyword>
<protein>
    <recommendedName>
        <fullName evidence="4">Secreted protein</fullName>
    </recommendedName>
</protein>
<sequence length="476" mass="53838">MSSIAVVSVTAIPVLSPFWILAAGAGAAVAASRFALDVYADYKDAKKNAQMAAFVASLRNNLKNTVAEFKSDIDNLQDGSSDHLLEKLSHIETFDHTIQLANTQQAVQEAVIKFGQHYSALKAEIEAIKVEQRQTQKAKTKKTETIKATATEFAGHQPTPVTTATIDTAQQTGQRHVRQPETTLQPIGGKGEREEIVAEAWQFYNRIRDIDPDYVSELTPLANEIDHCPYSQRLQLIRTTMKLHYGKIKAIMAETNSFRDMLEKLLGYASQYDGAAEVSPTIETLFSQKYINRQQYDNGVAQLTEFVAKAEERIARQRLIRQLKDNIESLGYAIAAGTDTASTDVEALASDLLLKIDTGQIVYIDTQWQDYKVMLKLNKDAELTTRLIRLVQSQQQTQDVPTNQRQRDMEIARKWCEDYDKFLEKLQQEHLSLGLRLRKEPQEQDILYVVDNRQQTNKRKQEKTDSSAHNTVRTAD</sequence>
<name>A0ABS6RYR1_9BACT</name>